<keyword evidence="2" id="KW-0472">Membrane</keyword>
<organism evidence="3 4">
    <name type="scientific">Meripilus lineatus</name>
    <dbReference type="NCBI Taxonomy" id="2056292"/>
    <lineage>
        <taxon>Eukaryota</taxon>
        <taxon>Fungi</taxon>
        <taxon>Dikarya</taxon>
        <taxon>Basidiomycota</taxon>
        <taxon>Agaricomycotina</taxon>
        <taxon>Agaricomycetes</taxon>
        <taxon>Polyporales</taxon>
        <taxon>Meripilaceae</taxon>
        <taxon>Meripilus</taxon>
    </lineage>
</organism>
<keyword evidence="4" id="KW-1185">Reference proteome</keyword>
<feature type="region of interest" description="Disordered" evidence="1">
    <location>
        <begin position="204"/>
        <end position="237"/>
    </location>
</feature>
<feature type="transmembrane region" description="Helical" evidence="2">
    <location>
        <begin position="12"/>
        <end position="33"/>
    </location>
</feature>
<evidence type="ECO:0000313" key="4">
    <source>
        <dbReference type="Proteomes" id="UP001212997"/>
    </source>
</evidence>
<dbReference type="EMBL" id="JANAWD010000094">
    <property type="protein sequence ID" value="KAJ3487359.1"/>
    <property type="molecule type" value="Genomic_DNA"/>
</dbReference>
<reference evidence="3" key="1">
    <citation type="submission" date="2022-07" db="EMBL/GenBank/DDBJ databases">
        <title>Genome Sequence of Physisporinus lineatus.</title>
        <authorList>
            <person name="Buettner E."/>
        </authorList>
    </citation>
    <scope>NUCLEOTIDE SEQUENCE</scope>
    <source>
        <strain evidence="3">VT162</strain>
    </source>
</reference>
<accession>A0AAD5V6H1</accession>
<evidence type="ECO:0000256" key="1">
    <source>
        <dbReference type="SAM" id="MobiDB-lite"/>
    </source>
</evidence>
<name>A0AAD5V6H1_9APHY</name>
<evidence type="ECO:0000313" key="3">
    <source>
        <dbReference type="EMBL" id="KAJ3487359.1"/>
    </source>
</evidence>
<dbReference type="AlphaFoldDB" id="A0AAD5V6H1"/>
<keyword evidence="2" id="KW-1133">Transmembrane helix</keyword>
<comment type="caution">
    <text evidence="3">The sequence shown here is derived from an EMBL/GenBank/DDBJ whole genome shotgun (WGS) entry which is preliminary data.</text>
</comment>
<feature type="transmembrane region" description="Helical" evidence="2">
    <location>
        <begin position="171"/>
        <end position="191"/>
    </location>
</feature>
<dbReference type="Proteomes" id="UP001212997">
    <property type="component" value="Unassembled WGS sequence"/>
</dbReference>
<feature type="compositionally biased region" description="Basic and acidic residues" evidence="1">
    <location>
        <begin position="217"/>
        <end position="231"/>
    </location>
</feature>
<evidence type="ECO:0008006" key="5">
    <source>
        <dbReference type="Google" id="ProtNLM"/>
    </source>
</evidence>
<gene>
    <name evidence="3" type="ORF">NLI96_g3597</name>
</gene>
<protein>
    <recommendedName>
        <fullName evidence="5">Transmembrane protein</fullName>
    </recommendedName>
</protein>
<feature type="transmembrane region" description="Helical" evidence="2">
    <location>
        <begin position="100"/>
        <end position="120"/>
    </location>
</feature>
<feature type="transmembrane region" description="Helical" evidence="2">
    <location>
        <begin position="65"/>
        <end position="88"/>
    </location>
</feature>
<keyword evidence="2" id="KW-0812">Transmembrane</keyword>
<evidence type="ECO:0000256" key="2">
    <source>
        <dbReference type="SAM" id="Phobius"/>
    </source>
</evidence>
<sequence>MSTVPLKFPRLISLFLLISFGIVGMSLGINALAKSNDQKDFLKTHAPQGATVNIDTSDVMSVGTIVTVVCGLLALVSVIIFVPLLLLPQGASTRALSTRTLPLQTAVLAFLTVFLFAALVPFTDFVATREAEVTAFLGTVQLPQSIIQAAQRQLGVTGVYKDIDYLRNATILPWVTLLFGITSTVLAFMALRVARRTVPRTGLAHRGAHQSGSGMVVEDKHTLDMKEKESQKSGSDV</sequence>
<proteinExistence type="predicted"/>